<protein>
    <submittedName>
        <fullName evidence="1">Uncharacterized protein</fullName>
    </submittedName>
</protein>
<comment type="caution">
    <text evidence="1">The sequence shown here is derived from an EMBL/GenBank/DDBJ whole genome shotgun (WGS) entry which is preliminary data.</text>
</comment>
<gene>
    <name evidence="1" type="ORF">B296_00048982</name>
</gene>
<sequence>MELLCQYESTPLGDFLDLRRLSPLLSRGLGGTPSDTRRLPGSRPLTALPQVHASSVLVYFSAVEAMTSTTRDALVIDGAIDPLSTLLPYFIFLRLNISTRQKGRKKWLRIRIVDAVGAGGDNDYQRCKDKTTEKVGGDHGGTIEDV</sequence>
<evidence type="ECO:0000313" key="2">
    <source>
        <dbReference type="Proteomes" id="UP000287651"/>
    </source>
</evidence>
<evidence type="ECO:0000313" key="1">
    <source>
        <dbReference type="EMBL" id="RRT36157.1"/>
    </source>
</evidence>
<dbReference type="EMBL" id="AMZH03023982">
    <property type="protein sequence ID" value="RRT36157.1"/>
    <property type="molecule type" value="Genomic_DNA"/>
</dbReference>
<organism evidence="1 2">
    <name type="scientific">Ensete ventricosum</name>
    <name type="common">Abyssinian banana</name>
    <name type="synonym">Musa ensete</name>
    <dbReference type="NCBI Taxonomy" id="4639"/>
    <lineage>
        <taxon>Eukaryota</taxon>
        <taxon>Viridiplantae</taxon>
        <taxon>Streptophyta</taxon>
        <taxon>Embryophyta</taxon>
        <taxon>Tracheophyta</taxon>
        <taxon>Spermatophyta</taxon>
        <taxon>Magnoliopsida</taxon>
        <taxon>Liliopsida</taxon>
        <taxon>Zingiberales</taxon>
        <taxon>Musaceae</taxon>
        <taxon>Ensete</taxon>
    </lineage>
</organism>
<dbReference type="Proteomes" id="UP000287651">
    <property type="component" value="Unassembled WGS sequence"/>
</dbReference>
<accession>A0A426X9J9</accession>
<dbReference type="AlphaFoldDB" id="A0A426X9J9"/>
<proteinExistence type="predicted"/>
<reference evidence="1 2" key="1">
    <citation type="journal article" date="2014" name="Agronomy (Basel)">
        <title>A Draft Genome Sequence for Ensete ventricosum, the Drought-Tolerant Tree Against Hunger.</title>
        <authorList>
            <person name="Harrison J."/>
            <person name="Moore K.A."/>
            <person name="Paszkiewicz K."/>
            <person name="Jones T."/>
            <person name="Grant M."/>
            <person name="Ambacheew D."/>
            <person name="Muzemil S."/>
            <person name="Studholme D.J."/>
        </authorList>
    </citation>
    <scope>NUCLEOTIDE SEQUENCE [LARGE SCALE GENOMIC DNA]</scope>
</reference>
<name>A0A426X9J9_ENSVE</name>